<sequence length="63" mass="6443">MDAISSVSTPALDVVQAALSRKENIEQTALAVAAKAQEIQTQQGAAAVSLIEAAGHSLVDVRV</sequence>
<name>A0A2M7G350_9BACT</name>
<proteinExistence type="predicted"/>
<reference evidence="1 2" key="1">
    <citation type="submission" date="2017-09" db="EMBL/GenBank/DDBJ databases">
        <title>Depth-based differentiation of microbial function through sediment-hosted aquifers and enrichment of novel symbionts in the deep terrestrial subsurface.</title>
        <authorList>
            <person name="Probst A.J."/>
            <person name="Ladd B."/>
            <person name="Jarett J.K."/>
            <person name="Geller-Mcgrath D.E."/>
            <person name="Sieber C.M."/>
            <person name="Emerson J.B."/>
            <person name="Anantharaman K."/>
            <person name="Thomas B.C."/>
            <person name="Malmstrom R."/>
            <person name="Stieglmeier M."/>
            <person name="Klingl A."/>
            <person name="Woyke T."/>
            <person name="Ryan C.M."/>
            <person name="Banfield J.F."/>
        </authorList>
    </citation>
    <scope>NUCLEOTIDE SEQUENCE [LARGE SCALE GENOMIC DNA]</scope>
    <source>
        <strain evidence="1">CG17_big_fil_post_rev_8_21_14_2_50_48_46</strain>
    </source>
</reference>
<evidence type="ECO:0000313" key="2">
    <source>
        <dbReference type="Proteomes" id="UP000231019"/>
    </source>
</evidence>
<protein>
    <recommendedName>
        <fullName evidence="3">Motility protein</fullName>
    </recommendedName>
</protein>
<dbReference type="AlphaFoldDB" id="A0A2M7G350"/>
<gene>
    <name evidence="1" type="ORF">COW36_14075</name>
</gene>
<evidence type="ECO:0000313" key="1">
    <source>
        <dbReference type="EMBL" id="PIW16248.1"/>
    </source>
</evidence>
<accession>A0A2M7G350</accession>
<dbReference type="Proteomes" id="UP000231019">
    <property type="component" value="Unassembled WGS sequence"/>
</dbReference>
<dbReference type="EMBL" id="PFFQ01000039">
    <property type="protein sequence ID" value="PIW16248.1"/>
    <property type="molecule type" value="Genomic_DNA"/>
</dbReference>
<organism evidence="1 2">
    <name type="scientific">bacterium (Candidatus Blackallbacteria) CG17_big_fil_post_rev_8_21_14_2_50_48_46</name>
    <dbReference type="NCBI Taxonomy" id="2014261"/>
    <lineage>
        <taxon>Bacteria</taxon>
        <taxon>Candidatus Blackallbacteria</taxon>
    </lineage>
</organism>
<comment type="caution">
    <text evidence="1">The sequence shown here is derived from an EMBL/GenBank/DDBJ whole genome shotgun (WGS) entry which is preliminary data.</text>
</comment>
<evidence type="ECO:0008006" key="3">
    <source>
        <dbReference type="Google" id="ProtNLM"/>
    </source>
</evidence>